<dbReference type="EMBL" id="ATNM01000132">
    <property type="protein sequence ID" value="EPR67318.1"/>
    <property type="molecule type" value="Genomic_DNA"/>
</dbReference>
<evidence type="ECO:0000313" key="2">
    <source>
        <dbReference type="Proteomes" id="UP000014974"/>
    </source>
</evidence>
<organism evidence="1 2">
    <name type="scientific">Cyclobacterium qasimii M12-11B</name>
    <dbReference type="NCBI Taxonomy" id="641524"/>
    <lineage>
        <taxon>Bacteria</taxon>
        <taxon>Pseudomonadati</taxon>
        <taxon>Bacteroidota</taxon>
        <taxon>Cytophagia</taxon>
        <taxon>Cytophagales</taxon>
        <taxon>Cyclobacteriaceae</taxon>
        <taxon>Cyclobacterium</taxon>
    </lineage>
</organism>
<evidence type="ECO:0000313" key="1">
    <source>
        <dbReference type="EMBL" id="EPR67318.1"/>
    </source>
</evidence>
<dbReference type="Proteomes" id="UP000014974">
    <property type="component" value="Unassembled WGS sequence"/>
</dbReference>
<proteinExistence type="predicted"/>
<accession>S7WT96</accession>
<dbReference type="AlphaFoldDB" id="S7WT96"/>
<protein>
    <submittedName>
        <fullName evidence="1">Uncharacterized protein</fullName>
    </submittedName>
</protein>
<name>S7WT96_9BACT</name>
<reference evidence="1 2" key="1">
    <citation type="journal article" date="2013" name="Genome Announc.">
        <title>Draft Genome Sequence of Cyclobacterium qasimii Strain M12-11BT, Isolated from Arctic Marine Sediment.</title>
        <authorList>
            <person name="Shivaji S."/>
            <person name="Ara S."/>
            <person name="Singh A."/>
            <person name="Kumar Pinnaka A."/>
        </authorList>
    </citation>
    <scope>NUCLEOTIDE SEQUENCE [LARGE SCALE GENOMIC DNA]</scope>
    <source>
        <strain evidence="1 2">M12-11B</strain>
    </source>
</reference>
<comment type="caution">
    <text evidence="1">The sequence shown here is derived from an EMBL/GenBank/DDBJ whole genome shotgun (WGS) entry which is preliminary data.</text>
</comment>
<sequence length="53" mass="5810">MAVAITSLNASNNLAPFSCPYLNLIFRRFLKKIPLCPPLKADFVTLGLTVTTN</sequence>
<gene>
    <name evidence="1" type="ORF">ADICYQ_3709</name>
</gene>